<dbReference type="PANTHER" id="PTHR43383">
    <property type="entry name" value="NODULIN 6"/>
    <property type="match status" value="1"/>
</dbReference>
<name>A0A438G3T4_VITVI</name>
<dbReference type="Pfam" id="PF07727">
    <property type="entry name" value="RVT_2"/>
    <property type="match status" value="1"/>
</dbReference>
<accession>A0A438G3T4</accession>
<dbReference type="AlphaFoldDB" id="A0A438G3T4"/>
<organism evidence="3 4">
    <name type="scientific">Vitis vinifera</name>
    <name type="common">Grape</name>
    <dbReference type="NCBI Taxonomy" id="29760"/>
    <lineage>
        <taxon>Eukaryota</taxon>
        <taxon>Viridiplantae</taxon>
        <taxon>Streptophyta</taxon>
        <taxon>Embryophyta</taxon>
        <taxon>Tracheophyta</taxon>
        <taxon>Spermatophyta</taxon>
        <taxon>Magnoliopsida</taxon>
        <taxon>eudicotyledons</taxon>
        <taxon>Gunneridae</taxon>
        <taxon>Pentapetalae</taxon>
        <taxon>rosids</taxon>
        <taxon>Vitales</taxon>
        <taxon>Vitaceae</taxon>
        <taxon>Viteae</taxon>
        <taxon>Vitis</taxon>
    </lineage>
</organism>
<feature type="region of interest" description="Disordered" evidence="1">
    <location>
        <begin position="332"/>
        <end position="351"/>
    </location>
</feature>
<dbReference type="InterPro" id="IPR013103">
    <property type="entry name" value="RVT_2"/>
</dbReference>
<proteinExistence type="predicted"/>
<evidence type="ECO:0000256" key="1">
    <source>
        <dbReference type="SAM" id="MobiDB-lite"/>
    </source>
</evidence>
<comment type="caution">
    <text evidence="3">The sequence shown here is derived from an EMBL/GenBank/DDBJ whole genome shotgun (WGS) entry which is preliminary data.</text>
</comment>
<gene>
    <name evidence="3" type="primary">RE1_1428</name>
    <name evidence="3" type="ORF">CK203_065735</name>
</gene>
<evidence type="ECO:0000313" key="4">
    <source>
        <dbReference type="Proteomes" id="UP000288805"/>
    </source>
</evidence>
<dbReference type="PANTHER" id="PTHR43383:SF2">
    <property type="entry name" value="AMIDOHYDROLASE 2 FAMILY PROTEIN"/>
    <property type="match status" value="1"/>
</dbReference>
<dbReference type="Proteomes" id="UP000288805">
    <property type="component" value="Unassembled WGS sequence"/>
</dbReference>
<protein>
    <submittedName>
        <fullName evidence="3">Retrovirus-related Pol polyprotein from transposon RE1</fullName>
    </submittedName>
</protein>
<dbReference type="InterPro" id="IPR043502">
    <property type="entry name" value="DNA/RNA_pol_sf"/>
</dbReference>
<reference evidence="3 4" key="1">
    <citation type="journal article" date="2018" name="PLoS Genet.">
        <title>Population sequencing reveals clonal diversity and ancestral inbreeding in the grapevine cultivar Chardonnay.</title>
        <authorList>
            <person name="Roach M.J."/>
            <person name="Johnson D.L."/>
            <person name="Bohlmann J."/>
            <person name="van Vuuren H.J."/>
            <person name="Jones S.J."/>
            <person name="Pretorius I.S."/>
            <person name="Schmidt S.A."/>
            <person name="Borneman A.R."/>
        </authorList>
    </citation>
    <scope>NUCLEOTIDE SEQUENCE [LARGE SCALE GENOMIC DNA]</scope>
    <source>
        <strain evidence="4">cv. Chardonnay</strain>
        <tissue evidence="3">Leaf</tissue>
    </source>
</reference>
<feature type="region of interest" description="Disordered" evidence="1">
    <location>
        <begin position="1"/>
        <end position="26"/>
    </location>
</feature>
<evidence type="ECO:0000313" key="3">
    <source>
        <dbReference type="EMBL" id="RVW66861.1"/>
    </source>
</evidence>
<feature type="domain" description="Reverse transcriptase Ty1/copia-type" evidence="2">
    <location>
        <begin position="115"/>
        <end position="330"/>
    </location>
</feature>
<dbReference type="EMBL" id="QGNW01000619">
    <property type="protein sequence ID" value="RVW66861.1"/>
    <property type="molecule type" value="Genomic_DNA"/>
</dbReference>
<dbReference type="SUPFAM" id="SSF56672">
    <property type="entry name" value="DNA/RNA polymerases"/>
    <property type="match status" value="1"/>
</dbReference>
<sequence>MPHSEHDKEHHQFSSQTKETKEEEPAAKIQACLASSALFIPQDQPNQQLLSPLLLHPSCPIWRITLLYTLSLKPKNDQESPYSLYGCPESLSLVCRPPFDAAHGEEHPNGVQITNKNVDRLKARLVAKVYTQVYGSDYGDTFSLVAKIASVRLLLSMAAMRSWPLYQLDIKNVFLHGDLVEEVYMEQPLGFVAQGESGLVCRLRRSLYGLKQSPRAWFSHFRSVVKEFDMFHSTADHSVFYHHNSSGQCIYLVVYVDDIVITGSDQNDIQKLKQHIFTHFQTKDLGKLKYFLEIEIAQSSSDVVLSQRKYALDILEETGMLDCKPVDTPMDPNVKLIPGQREPLGDPGRYQ</sequence>
<evidence type="ECO:0000259" key="2">
    <source>
        <dbReference type="Pfam" id="PF07727"/>
    </source>
</evidence>